<evidence type="ECO:0000256" key="5">
    <source>
        <dbReference type="ARBA" id="ARBA00022989"/>
    </source>
</evidence>
<feature type="transmembrane region" description="Helical" evidence="7">
    <location>
        <begin position="171"/>
        <end position="191"/>
    </location>
</feature>
<evidence type="ECO:0000256" key="7">
    <source>
        <dbReference type="SAM" id="Phobius"/>
    </source>
</evidence>
<reference evidence="9 10" key="1">
    <citation type="journal article" date="2015" name="Nat. Commun.">
        <title>Production of butyrate from lysine and the Amadori product fructoselysine by a human gut commensal.</title>
        <authorList>
            <person name="Bui T.P."/>
            <person name="Ritari J."/>
            <person name="Boeren S."/>
            <person name="de Waard P."/>
            <person name="Plugge C.M."/>
            <person name="de Vos W.M."/>
        </authorList>
    </citation>
    <scope>NUCLEOTIDE SEQUENCE [LARGE SCALE GENOMIC DNA]</scope>
    <source>
        <strain evidence="9 10">AF211</strain>
    </source>
</reference>
<proteinExistence type="inferred from homology"/>
<dbReference type="InterPro" id="IPR018076">
    <property type="entry name" value="T2SS_GspF_dom"/>
</dbReference>
<dbReference type="RefSeq" id="WP_058116708.1">
    <property type="nucleotide sequence ID" value="NZ_CP011307.1"/>
</dbReference>
<dbReference type="PRINTS" id="PR00812">
    <property type="entry name" value="BCTERIALGSPF"/>
</dbReference>
<keyword evidence="5 7" id="KW-1133">Transmembrane helix</keyword>
<dbReference type="PANTHER" id="PTHR30012">
    <property type="entry name" value="GENERAL SECRETION PATHWAY PROTEIN"/>
    <property type="match status" value="1"/>
</dbReference>
<keyword evidence="3" id="KW-1003">Cell membrane</keyword>
<dbReference type="Proteomes" id="UP000064844">
    <property type="component" value="Chromosome"/>
</dbReference>
<evidence type="ECO:0000256" key="2">
    <source>
        <dbReference type="ARBA" id="ARBA00005745"/>
    </source>
</evidence>
<comment type="subcellular location">
    <subcellularLocation>
        <location evidence="1">Cell membrane</location>
        <topology evidence="1">Multi-pass membrane protein</topology>
    </subcellularLocation>
</comment>
<keyword evidence="4 7" id="KW-0812">Transmembrane</keyword>
<dbReference type="EMBL" id="CP011307">
    <property type="protein sequence ID" value="ALP92432.1"/>
    <property type="molecule type" value="Genomic_DNA"/>
</dbReference>
<evidence type="ECO:0000259" key="8">
    <source>
        <dbReference type="Pfam" id="PF00482"/>
    </source>
</evidence>
<reference evidence="10" key="2">
    <citation type="submission" date="2015-04" db="EMBL/GenBank/DDBJ databases">
        <title>A butyrogenic pathway from the amino acid lysine in a human gut commensal.</title>
        <authorList>
            <person name="de Vos W.M."/>
            <person name="Bui N.T.P."/>
            <person name="Plugge C.M."/>
            <person name="Ritari J."/>
        </authorList>
    </citation>
    <scope>NUCLEOTIDE SEQUENCE [LARGE SCALE GENOMIC DNA]</scope>
    <source>
        <strain evidence="10">AF211</strain>
    </source>
</reference>
<protein>
    <submittedName>
        <fullName evidence="9">Type IV fimbrial assembly protein PilC</fullName>
    </submittedName>
</protein>
<dbReference type="STRING" id="1297617.IB211_00036c"/>
<dbReference type="Gene3D" id="1.20.81.30">
    <property type="entry name" value="Type II secretion system (T2SS), domain F"/>
    <property type="match status" value="2"/>
</dbReference>
<feature type="transmembrane region" description="Helical" evidence="7">
    <location>
        <begin position="316"/>
        <end position="344"/>
    </location>
</feature>
<name>A0A0S2W093_9FIRM</name>
<keyword evidence="6 7" id="KW-0472">Membrane</keyword>
<feature type="domain" description="Type II secretion system protein GspF" evidence="8">
    <location>
        <begin position="214"/>
        <end position="336"/>
    </location>
</feature>
<evidence type="ECO:0000313" key="9">
    <source>
        <dbReference type="EMBL" id="ALP92432.1"/>
    </source>
</evidence>
<gene>
    <name evidence="9" type="ORF">IB211_00036c</name>
</gene>
<evidence type="ECO:0000256" key="1">
    <source>
        <dbReference type="ARBA" id="ARBA00004651"/>
    </source>
</evidence>
<dbReference type="GO" id="GO:0005886">
    <property type="term" value="C:plasma membrane"/>
    <property type="evidence" value="ECO:0007669"/>
    <property type="project" value="UniProtKB-SubCell"/>
</dbReference>
<dbReference type="AlphaFoldDB" id="A0A0S2W093"/>
<evidence type="ECO:0000256" key="4">
    <source>
        <dbReference type="ARBA" id="ARBA00022692"/>
    </source>
</evidence>
<dbReference type="eggNOG" id="COG1459">
    <property type="taxonomic scope" value="Bacteria"/>
</dbReference>
<keyword evidence="10" id="KW-1185">Reference proteome</keyword>
<dbReference type="PANTHER" id="PTHR30012:SF0">
    <property type="entry name" value="TYPE II SECRETION SYSTEM PROTEIN F-RELATED"/>
    <property type="match status" value="1"/>
</dbReference>
<accession>A0A0S2W093</accession>
<feature type="transmembrane region" description="Helical" evidence="7">
    <location>
        <begin position="119"/>
        <end position="141"/>
    </location>
</feature>
<evidence type="ECO:0000256" key="3">
    <source>
        <dbReference type="ARBA" id="ARBA00022475"/>
    </source>
</evidence>
<feature type="domain" description="Type II secretion system protein GspF" evidence="8">
    <location>
        <begin position="23"/>
        <end position="142"/>
    </location>
</feature>
<sequence>MNEQSSRTTRSLTADELSVLCWQLSLLSRAGVPWTECAGLLLEDGQPPRVKAALTRLQGPLSEGVPLSSAMEAAGTFPPYLLRMVEIGQLSGRLDQVLSALSDYYRRESATLDAIRRAVTYPAVMAALIALVFLVLVSRVLPVFSQVFSQLGAGLSPVAAALLGSGSTGQIIAYILSGLLLAGAVALLLFFRGERGVRLFSRGATAEAVARGRFSSAMALMLQSGLPLDEAMERTSELLEGSPLAERFLDCRRRVSEGASFPCAVEDAGVLTGLQAGLLSAGFRTGVSEEAMAELARRCQAEADERLSRLLSRFEYLLVIVLCAAVGLVLLSVMLPLLGVLSAIGG</sequence>
<dbReference type="InterPro" id="IPR042094">
    <property type="entry name" value="T2SS_GspF_sf"/>
</dbReference>
<comment type="similarity">
    <text evidence="2">Belongs to the GSP F family.</text>
</comment>
<evidence type="ECO:0000313" key="10">
    <source>
        <dbReference type="Proteomes" id="UP000064844"/>
    </source>
</evidence>
<organism evidence="9 10">
    <name type="scientific">Intestinimonas butyriciproducens</name>
    <dbReference type="NCBI Taxonomy" id="1297617"/>
    <lineage>
        <taxon>Bacteria</taxon>
        <taxon>Bacillati</taxon>
        <taxon>Bacillota</taxon>
        <taxon>Clostridia</taxon>
        <taxon>Eubacteriales</taxon>
        <taxon>Intestinimonas</taxon>
    </lineage>
</organism>
<dbReference type="KEGG" id="ibu:IB211_00036c"/>
<dbReference type="Pfam" id="PF00482">
    <property type="entry name" value="T2SSF"/>
    <property type="match status" value="2"/>
</dbReference>
<evidence type="ECO:0000256" key="6">
    <source>
        <dbReference type="ARBA" id="ARBA00023136"/>
    </source>
</evidence>
<dbReference type="InterPro" id="IPR003004">
    <property type="entry name" value="GspF/PilC"/>
</dbReference>